<feature type="compositionally biased region" description="Basic residues" evidence="1">
    <location>
        <begin position="1"/>
        <end position="10"/>
    </location>
</feature>
<keyword evidence="2" id="KW-0472">Membrane</keyword>
<sequence length="553" mass="60694">MSSQSHRLRHSLGDSWGDAEYESDRGASVHSASDVDSDDGCESDFSEQQDMATPLPNRTTRASSTKPQDTPVKIPASRTKSWHSQTPTTSPRSQPRSQPRSYQTSPGGEPIEPSFIMPSMYKSTNSLYNGSPINNSNLRTADAEQGPWYYINLLYANLVWPILRYIIDIMAIILTFAKPIVAAGLVTWLLVVAIMGITGFLQTALQTALTPICNIPGSAYIFDVCAYPTKSSSVPFPDFEGVFKVQDNFQSIIDASKDASTLPVDMKRSEGMIRDLRSVIKYSAVPSRNELEVEITSFIETVDEAVKQLTRYNSKTIHTMDRLASISSWTQKVVQGISDKEESRGIIPRLIGSAKPATLQQQVYDQFLYHVGTSKEAIESLISISEGLLALLANLDGRLSLIGDIANRDGTLVNKDRDALLSQLWTRLGGNSGQRKDLDRSLGLLNNVLTYRRDAGAHVSATLLKLHEMEAGLENLREDVAAPEALGWRDDVPLEFHLDSINRGVDRMKKIQGVGRALGGEALRKSLNGGDVGSRPALPGRPGEVPTVYAKDQ</sequence>
<accession>A0A6G1K3C0</accession>
<keyword evidence="2" id="KW-1133">Transmembrane helix</keyword>
<feature type="region of interest" description="Disordered" evidence="1">
    <location>
        <begin position="526"/>
        <end position="553"/>
    </location>
</feature>
<feature type="compositionally biased region" description="Polar residues" evidence="1">
    <location>
        <begin position="48"/>
        <end position="68"/>
    </location>
</feature>
<keyword evidence="4" id="KW-1185">Reference proteome</keyword>
<feature type="transmembrane region" description="Helical" evidence="2">
    <location>
        <begin position="148"/>
        <end position="167"/>
    </location>
</feature>
<dbReference type="AlphaFoldDB" id="A0A6G1K3C0"/>
<reference evidence="3" key="1">
    <citation type="journal article" date="2020" name="Stud. Mycol.">
        <title>101 Dothideomycetes genomes: a test case for predicting lifestyles and emergence of pathogens.</title>
        <authorList>
            <person name="Haridas S."/>
            <person name="Albert R."/>
            <person name="Binder M."/>
            <person name="Bloem J."/>
            <person name="Labutti K."/>
            <person name="Salamov A."/>
            <person name="Andreopoulos B."/>
            <person name="Baker S."/>
            <person name="Barry K."/>
            <person name="Bills G."/>
            <person name="Bluhm B."/>
            <person name="Cannon C."/>
            <person name="Castanera R."/>
            <person name="Culley D."/>
            <person name="Daum C."/>
            <person name="Ezra D."/>
            <person name="Gonzalez J."/>
            <person name="Henrissat B."/>
            <person name="Kuo A."/>
            <person name="Liang C."/>
            <person name="Lipzen A."/>
            <person name="Lutzoni F."/>
            <person name="Magnuson J."/>
            <person name="Mondo S."/>
            <person name="Nolan M."/>
            <person name="Ohm R."/>
            <person name="Pangilinan J."/>
            <person name="Park H.-J."/>
            <person name="Ramirez L."/>
            <person name="Alfaro M."/>
            <person name="Sun H."/>
            <person name="Tritt A."/>
            <person name="Yoshinaga Y."/>
            <person name="Zwiers L.-H."/>
            <person name="Turgeon B."/>
            <person name="Goodwin S."/>
            <person name="Spatafora J."/>
            <person name="Crous P."/>
            <person name="Grigoriev I."/>
        </authorList>
    </citation>
    <scope>NUCLEOTIDE SEQUENCE</scope>
    <source>
        <strain evidence="3">CBS 279.74</strain>
    </source>
</reference>
<evidence type="ECO:0000256" key="2">
    <source>
        <dbReference type="SAM" id="Phobius"/>
    </source>
</evidence>
<feature type="transmembrane region" description="Helical" evidence="2">
    <location>
        <begin position="179"/>
        <end position="201"/>
    </location>
</feature>
<evidence type="ECO:0000256" key="1">
    <source>
        <dbReference type="SAM" id="MobiDB-lite"/>
    </source>
</evidence>
<proteinExistence type="predicted"/>
<feature type="compositionally biased region" description="Low complexity" evidence="1">
    <location>
        <begin position="84"/>
        <end position="106"/>
    </location>
</feature>
<evidence type="ECO:0000313" key="4">
    <source>
        <dbReference type="Proteomes" id="UP000799428"/>
    </source>
</evidence>
<dbReference type="Proteomes" id="UP000799428">
    <property type="component" value="Unassembled WGS sequence"/>
</dbReference>
<organism evidence="3 4">
    <name type="scientific">Pleomassaria siparia CBS 279.74</name>
    <dbReference type="NCBI Taxonomy" id="1314801"/>
    <lineage>
        <taxon>Eukaryota</taxon>
        <taxon>Fungi</taxon>
        <taxon>Dikarya</taxon>
        <taxon>Ascomycota</taxon>
        <taxon>Pezizomycotina</taxon>
        <taxon>Dothideomycetes</taxon>
        <taxon>Pleosporomycetidae</taxon>
        <taxon>Pleosporales</taxon>
        <taxon>Pleomassariaceae</taxon>
        <taxon>Pleomassaria</taxon>
    </lineage>
</organism>
<evidence type="ECO:0000313" key="3">
    <source>
        <dbReference type="EMBL" id="KAF2707240.1"/>
    </source>
</evidence>
<feature type="region of interest" description="Disordered" evidence="1">
    <location>
        <begin position="1"/>
        <end position="115"/>
    </location>
</feature>
<name>A0A6G1K3C0_9PLEO</name>
<dbReference type="OrthoDB" id="4179406at2759"/>
<dbReference type="EMBL" id="MU005774">
    <property type="protein sequence ID" value="KAF2707240.1"/>
    <property type="molecule type" value="Genomic_DNA"/>
</dbReference>
<feature type="compositionally biased region" description="Acidic residues" evidence="1">
    <location>
        <begin position="35"/>
        <end position="47"/>
    </location>
</feature>
<gene>
    <name evidence="3" type="ORF">K504DRAFT_436630</name>
</gene>
<keyword evidence="2" id="KW-0812">Transmembrane</keyword>
<protein>
    <submittedName>
        <fullName evidence="3">Uncharacterized protein</fullName>
    </submittedName>
</protein>